<evidence type="ECO:0000256" key="1">
    <source>
        <dbReference type="SAM" id="MobiDB-lite"/>
    </source>
</evidence>
<feature type="region of interest" description="Disordered" evidence="1">
    <location>
        <begin position="1"/>
        <end position="20"/>
    </location>
</feature>
<dbReference type="RefSeq" id="WP_286247576.1">
    <property type="nucleotide sequence ID" value="NZ_AP018448.1"/>
</dbReference>
<name>A0ABN5V9Z8_9ACTN</name>
<evidence type="ECO:0000313" key="3">
    <source>
        <dbReference type="Proteomes" id="UP001321542"/>
    </source>
</evidence>
<organism evidence="2 3">
    <name type="scientific">Streptomyces graminofaciens</name>
    <dbReference type="NCBI Taxonomy" id="68212"/>
    <lineage>
        <taxon>Bacteria</taxon>
        <taxon>Bacillati</taxon>
        <taxon>Actinomycetota</taxon>
        <taxon>Actinomycetes</taxon>
        <taxon>Kitasatosporales</taxon>
        <taxon>Streptomycetaceae</taxon>
        <taxon>Streptomyces</taxon>
    </lineage>
</organism>
<reference evidence="2 3" key="1">
    <citation type="journal article" date="2010" name="ChemBioChem">
        <title>Cloning and characterization of the biosynthetic gene cluster of 16-membered macrolide antibiotic FD-891: involvement of a dual functional cytochrome P450 monooxygenase catalyzing epoxidation and hydroxylation.</title>
        <authorList>
            <person name="Kudo F."/>
            <person name="Motegi A."/>
            <person name="Mizoue K."/>
            <person name="Eguchi T."/>
        </authorList>
    </citation>
    <scope>NUCLEOTIDE SEQUENCE [LARGE SCALE GENOMIC DNA]</scope>
    <source>
        <strain evidence="2 3">A-8890</strain>
    </source>
</reference>
<proteinExistence type="predicted"/>
<dbReference type="EMBL" id="AP018448">
    <property type="protein sequence ID" value="BBC29480.1"/>
    <property type="molecule type" value="Genomic_DNA"/>
</dbReference>
<gene>
    <name evidence="2" type="ORF">SGFS_007740</name>
</gene>
<evidence type="ECO:0000313" key="2">
    <source>
        <dbReference type="EMBL" id="BBC29480.1"/>
    </source>
</evidence>
<feature type="region of interest" description="Disordered" evidence="1">
    <location>
        <begin position="53"/>
        <end position="73"/>
    </location>
</feature>
<sequence length="73" mass="8083">MSLGCGWHHDENPSREPVAPFFVPLDPAKLDEALTAQANARHEVFRRRVEAPITEHYATTHPGLEPGDVRPGS</sequence>
<reference evidence="2 3" key="2">
    <citation type="journal article" date="2023" name="ChemBioChem">
        <title>Acyltransferase Domain Exchange between Two Independent Type I Polyketide Synthases in the Same Producer Strain of Macrolide Antibiotics.</title>
        <authorList>
            <person name="Kudo F."/>
            <person name="Kishikawa K."/>
            <person name="Tsuboi K."/>
            <person name="Kido T."/>
            <person name="Usui T."/>
            <person name="Hashimoto J."/>
            <person name="Shin-Ya K."/>
            <person name="Miyanaga A."/>
            <person name="Eguchi T."/>
        </authorList>
    </citation>
    <scope>NUCLEOTIDE SEQUENCE [LARGE SCALE GENOMIC DNA]</scope>
    <source>
        <strain evidence="2 3">A-8890</strain>
    </source>
</reference>
<keyword evidence="3" id="KW-1185">Reference proteome</keyword>
<accession>A0ABN5V9Z8</accession>
<dbReference type="Proteomes" id="UP001321542">
    <property type="component" value="Chromosome"/>
</dbReference>
<protein>
    <submittedName>
        <fullName evidence="2">Uncharacterized protein</fullName>
    </submittedName>
</protein>